<gene>
    <name evidence="1" type="ORF">UFOPK3495_00203</name>
    <name evidence="2" type="ORF">UFOPK4237_00638</name>
</gene>
<dbReference type="AlphaFoldDB" id="A0A6J7F5Q1"/>
<dbReference type="EMBL" id="CAFBMC010000006">
    <property type="protein sequence ID" value="CAB4889138.1"/>
    <property type="molecule type" value="Genomic_DNA"/>
</dbReference>
<protein>
    <submittedName>
        <fullName evidence="1">Unannotated protein</fullName>
    </submittedName>
</protein>
<evidence type="ECO:0000313" key="2">
    <source>
        <dbReference type="EMBL" id="CAB5037433.1"/>
    </source>
</evidence>
<evidence type="ECO:0000313" key="1">
    <source>
        <dbReference type="EMBL" id="CAB4889138.1"/>
    </source>
</evidence>
<sequence>MSFPWELGAATGVGSLPGDHARNAARLIVSGVPDFLHVAELPNRGPGGDLIGRTGGLLHAVGADFGLETSADGWRLTDGTSRVMKRSISWIGEDLDAIEEFGQDYEGPIKTQIVGPWTMAASVELAGGERILRDVGACRELAGALAEAARVHIEDLQRRFPKATVVLQVDEPGLNAVLDGTIGSVSGLSRFSPVDPPIVQDALRQILTAVPGVFSGVHCCAAKPPIRVLADSDAQFISIDLTLGRIDEDAMGEAWEQGIGLFAGCFSALAMGERRLGDSDASAPLRTLAHHLGLENPEHMAAVVITPTCGCAGANWMQARAAYDTAVRAGRVLRNEDSHE</sequence>
<dbReference type="Gene3D" id="3.20.20.210">
    <property type="match status" value="1"/>
</dbReference>
<organism evidence="1">
    <name type="scientific">freshwater metagenome</name>
    <dbReference type="NCBI Taxonomy" id="449393"/>
    <lineage>
        <taxon>unclassified sequences</taxon>
        <taxon>metagenomes</taxon>
        <taxon>ecological metagenomes</taxon>
    </lineage>
</organism>
<proteinExistence type="predicted"/>
<dbReference type="InterPro" id="IPR038071">
    <property type="entry name" value="UROD/MetE-like_sf"/>
</dbReference>
<dbReference type="EMBL" id="CAFBPZ010000031">
    <property type="protein sequence ID" value="CAB5037433.1"/>
    <property type="molecule type" value="Genomic_DNA"/>
</dbReference>
<reference evidence="1" key="1">
    <citation type="submission" date="2020-05" db="EMBL/GenBank/DDBJ databases">
        <authorList>
            <person name="Chiriac C."/>
            <person name="Salcher M."/>
            <person name="Ghai R."/>
            <person name="Kavagutti S V."/>
        </authorList>
    </citation>
    <scope>NUCLEOTIDE SEQUENCE</scope>
</reference>
<dbReference type="SUPFAM" id="SSF51726">
    <property type="entry name" value="UROD/MetE-like"/>
    <property type="match status" value="1"/>
</dbReference>
<name>A0A6J7F5Q1_9ZZZZ</name>
<accession>A0A6J7F5Q1</accession>